<proteinExistence type="predicted"/>
<dbReference type="EMBL" id="CM055742">
    <property type="protein sequence ID" value="KAJ8000642.1"/>
    <property type="molecule type" value="Genomic_DNA"/>
</dbReference>
<sequence length="154" mass="16539">MISGGGRTAWLAWAERLAGSPQNSTGQMPSSLPPLNPSGLFGAQGQWNPCTSQRSSEAGLWTLPPNRGSGEVLVMIGTGRRIRCPERQLVQNRQGERRTVGASEASRALQSRLSDSTALNRIVIEGKLTESERNVLCVSLSCWAMWGAEGDVST</sequence>
<dbReference type="Proteomes" id="UP001157502">
    <property type="component" value="Chromosome 15"/>
</dbReference>
<organism evidence="1 2">
    <name type="scientific">Dallia pectoralis</name>
    <name type="common">Alaska blackfish</name>
    <dbReference type="NCBI Taxonomy" id="75939"/>
    <lineage>
        <taxon>Eukaryota</taxon>
        <taxon>Metazoa</taxon>
        <taxon>Chordata</taxon>
        <taxon>Craniata</taxon>
        <taxon>Vertebrata</taxon>
        <taxon>Euteleostomi</taxon>
        <taxon>Actinopterygii</taxon>
        <taxon>Neopterygii</taxon>
        <taxon>Teleostei</taxon>
        <taxon>Protacanthopterygii</taxon>
        <taxon>Esociformes</taxon>
        <taxon>Umbridae</taxon>
        <taxon>Dallia</taxon>
    </lineage>
</organism>
<accession>A0ACC2GAR6</accession>
<keyword evidence="2" id="KW-1185">Reference proteome</keyword>
<protein>
    <submittedName>
        <fullName evidence="1">Uncharacterized protein</fullName>
    </submittedName>
</protein>
<evidence type="ECO:0000313" key="1">
    <source>
        <dbReference type="EMBL" id="KAJ8000642.1"/>
    </source>
</evidence>
<comment type="caution">
    <text evidence="1">The sequence shown here is derived from an EMBL/GenBank/DDBJ whole genome shotgun (WGS) entry which is preliminary data.</text>
</comment>
<reference evidence="1" key="1">
    <citation type="submission" date="2021-05" db="EMBL/GenBank/DDBJ databases">
        <authorList>
            <person name="Pan Q."/>
            <person name="Jouanno E."/>
            <person name="Zahm M."/>
            <person name="Klopp C."/>
            <person name="Cabau C."/>
            <person name="Louis A."/>
            <person name="Berthelot C."/>
            <person name="Parey E."/>
            <person name="Roest Crollius H."/>
            <person name="Montfort J."/>
            <person name="Robinson-Rechavi M."/>
            <person name="Bouchez O."/>
            <person name="Lampietro C."/>
            <person name="Lopez Roques C."/>
            <person name="Donnadieu C."/>
            <person name="Postlethwait J."/>
            <person name="Bobe J."/>
            <person name="Dillon D."/>
            <person name="Chandos A."/>
            <person name="von Hippel F."/>
            <person name="Guiguen Y."/>
        </authorList>
    </citation>
    <scope>NUCLEOTIDE SEQUENCE</scope>
    <source>
        <strain evidence="1">YG-Jan2019</strain>
    </source>
</reference>
<name>A0ACC2GAR6_DALPE</name>
<gene>
    <name evidence="1" type="ORF">DPEC_G00182490</name>
</gene>
<evidence type="ECO:0000313" key="2">
    <source>
        <dbReference type="Proteomes" id="UP001157502"/>
    </source>
</evidence>